<proteinExistence type="predicted"/>
<reference evidence="2" key="1">
    <citation type="submission" date="2020-09" db="EMBL/GenBank/DDBJ databases">
        <title>Genome-Enabled Discovery of Anthraquinone Biosynthesis in Senna tora.</title>
        <authorList>
            <person name="Kang S.-H."/>
            <person name="Pandey R.P."/>
            <person name="Lee C.-M."/>
            <person name="Sim J.-S."/>
            <person name="Jeong J.-T."/>
            <person name="Choi B.-S."/>
            <person name="Jung M."/>
            <person name="Ginzburg D."/>
            <person name="Zhao K."/>
            <person name="Won S.Y."/>
            <person name="Oh T.-J."/>
            <person name="Yu Y."/>
            <person name="Kim N.-H."/>
            <person name="Lee O.R."/>
            <person name="Lee T.-H."/>
            <person name="Bashyal P."/>
            <person name="Kim T.-S."/>
            <person name="Lee W.-H."/>
            <person name="Kawkins C."/>
            <person name="Kim C.-K."/>
            <person name="Kim J.S."/>
            <person name="Ahn B.O."/>
            <person name="Rhee S.Y."/>
            <person name="Sohng J.K."/>
        </authorList>
    </citation>
    <scope>NUCLEOTIDE SEQUENCE</scope>
    <source>
        <tissue evidence="2">Leaf</tissue>
    </source>
</reference>
<accession>A0A834WAF6</accession>
<comment type="caution">
    <text evidence="2">The sequence shown here is derived from an EMBL/GenBank/DDBJ whole genome shotgun (WGS) entry which is preliminary data.</text>
</comment>
<sequence>MKSTEELDNLGQRKSYKEILEGASEQNSESDDEESDRDQTSKSYADEEMSLEEDSMEPSISILEKANDHMRWSFFENILKEVHLPVARGEENQLQGKLFERAAFATASATEFAERGIQLREKEGQPSNKDLISLTMRPTSQWTSPPLHISTRASAARTDEAQIFFACQTTRLSPSGSASWGRVGLSSSVKTQIEEEFFRRRNSRHQNRSGVEQSTLKAHFIPRLPDMPQNFCNKIQVLVRLHTRPPDDVKTLLNP</sequence>
<protein>
    <submittedName>
        <fullName evidence="2">Uncharacterized protein</fullName>
    </submittedName>
</protein>
<dbReference type="EMBL" id="JAAIUW010000010">
    <property type="protein sequence ID" value="KAF7811761.1"/>
    <property type="molecule type" value="Genomic_DNA"/>
</dbReference>
<gene>
    <name evidence="2" type="ORF">G2W53_032737</name>
</gene>
<organism evidence="2 3">
    <name type="scientific">Senna tora</name>
    <dbReference type="NCBI Taxonomy" id="362788"/>
    <lineage>
        <taxon>Eukaryota</taxon>
        <taxon>Viridiplantae</taxon>
        <taxon>Streptophyta</taxon>
        <taxon>Embryophyta</taxon>
        <taxon>Tracheophyta</taxon>
        <taxon>Spermatophyta</taxon>
        <taxon>Magnoliopsida</taxon>
        <taxon>eudicotyledons</taxon>
        <taxon>Gunneridae</taxon>
        <taxon>Pentapetalae</taxon>
        <taxon>rosids</taxon>
        <taxon>fabids</taxon>
        <taxon>Fabales</taxon>
        <taxon>Fabaceae</taxon>
        <taxon>Caesalpinioideae</taxon>
        <taxon>Cassia clade</taxon>
        <taxon>Senna</taxon>
    </lineage>
</organism>
<keyword evidence="3" id="KW-1185">Reference proteome</keyword>
<dbReference type="AlphaFoldDB" id="A0A834WAF6"/>
<evidence type="ECO:0000313" key="2">
    <source>
        <dbReference type="EMBL" id="KAF7811761.1"/>
    </source>
</evidence>
<evidence type="ECO:0000313" key="3">
    <source>
        <dbReference type="Proteomes" id="UP000634136"/>
    </source>
</evidence>
<feature type="region of interest" description="Disordered" evidence="1">
    <location>
        <begin position="1"/>
        <end position="58"/>
    </location>
</feature>
<dbReference type="Proteomes" id="UP000634136">
    <property type="component" value="Unassembled WGS sequence"/>
</dbReference>
<feature type="compositionally biased region" description="Acidic residues" evidence="1">
    <location>
        <begin position="46"/>
        <end position="56"/>
    </location>
</feature>
<name>A0A834WAF6_9FABA</name>
<evidence type="ECO:0000256" key="1">
    <source>
        <dbReference type="SAM" id="MobiDB-lite"/>
    </source>
</evidence>